<dbReference type="InterPro" id="IPR030802">
    <property type="entry name" value="Permease_MalE"/>
</dbReference>
<dbReference type="PANTHER" id="PTHR30188:SF13">
    <property type="entry name" value="CONSERVED HYPOTHETICAL INTEGRAL MEMBRANE PROTEIN YRBE3B"/>
    <property type="match status" value="1"/>
</dbReference>
<dbReference type="GO" id="GO:0043190">
    <property type="term" value="C:ATP-binding cassette (ABC) transporter complex"/>
    <property type="evidence" value="ECO:0007669"/>
    <property type="project" value="InterPro"/>
</dbReference>
<gene>
    <name evidence="2" type="ORF">PO878_10910</name>
</gene>
<feature type="transmembrane region" description="Helical" evidence="1">
    <location>
        <begin position="75"/>
        <end position="96"/>
    </location>
</feature>
<keyword evidence="3" id="KW-1185">Reference proteome</keyword>
<feature type="transmembrane region" description="Helical" evidence="1">
    <location>
        <begin position="32"/>
        <end position="54"/>
    </location>
</feature>
<evidence type="ECO:0000313" key="3">
    <source>
        <dbReference type="Proteomes" id="UP001216390"/>
    </source>
</evidence>
<accession>A0AAE9Y659</accession>
<name>A0AAE9Y659_9ACTN</name>
<feature type="transmembrane region" description="Helical" evidence="1">
    <location>
        <begin position="229"/>
        <end position="250"/>
    </location>
</feature>
<dbReference type="GO" id="GO:0005548">
    <property type="term" value="F:phospholipid transporter activity"/>
    <property type="evidence" value="ECO:0007669"/>
    <property type="project" value="TreeGrafter"/>
</dbReference>
<dbReference type="Pfam" id="PF02405">
    <property type="entry name" value="MlaE"/>
    <property type="match status" value="1"/>
</dbReference>
<reference evidence="2" key="1">
    <citation type="submission" date="2023-01" db="EMBL/GenBank/DDBJ databases">
        <title>The diversity of Class Acidimicrobiia in South China Sea sediment environments and the proposal of Iamia marina sp. nov., a novel species of the genus Iamia.</title>
        <authorList>
            <person name="He Y."/>
            <person name="Tian X."/>
        </authorList>
    </citation>
    <scope>NUCLEOTIDE SEQUENCE</scope>
    <source>
        <strain evidence="2">DSM 19957</strain>
    </source>
</reference>
<dbReference type="PANTHER" id="PTHR30188">
    <property type="entry name" value="ABC TRANSPORTER PERMEASE PROTEIN-RELATED"/>
    <property type="match status" value="1"/>
</dbReference>
<dbReference type="KEGG" id="ima:PO878_10910"/>
<dbReference type="Proteomes" id="UP001216390">
    <property type="component" value="Chromosome"/>
</dbReference>
<feature type="transmembrane region" description="Helical" evidence="1">
    <location>
        <begin position="171"/>
        <end position="192"/>
    </location>
</feature>
<dbReference type="AlphaFoldDB" id="A0AAE9Y659"/>
<keyword evidence="1" id="KW-0472">Membrane</keyword>
<organism evidence="2 3">
    <name type="scientific">Iamia majanohamensis</name>
    <dbReference type="NCBI Taxonomy" id="467976"/>
    <lineage>
        <taxon>Bacteria</taxon>
        <taxon>Bacillati</taxon>
        <taxon>Actinomycetota</taxon>
        <taxon>Acidimicrobiia</taxon>
        <taxon>Acidimicrobiales</taxon>
        <taxon>Iamiaceae</taxon>
        <taxon>Iamia</taxon>
    </lineage>
</organism>
<keyword evidence="1" id="KW-1133">Transmembrane helix</keyword>
<proteinExistence type="predicted"/>
<evidence type="ECO:0000313" key="2">
    <source>
        <dbReference type="EMBL" id="WCO65008.1"/>
    </source>
</evidence>
<feature type="transmembrane region" description="Helical" evidence="1">
    <location>
        <begin position="271"/>
        <end position="289"/>
    </location>
</feature>
<dbReference type="EMBL" id="CP116942">
    <property type="protein sequence ID" value="WCO65008.1"/>
    <property type="molecule type" value="Genomic_DNA"/>
</dbReference>
<evidence type="ECO:0000256" key="1">
    <source>
        <dbReference type="SAM" id="Phobius"/>
    </source>
</evidence>
<protein>
    <submittedName>
        <fullName evidence="2">ABC transporter permease</fullName>
    </submittedName>
</protein>
<keyword evidence="1" id="KW-0812">Transmembrane</keyword>
<sequence length="304" mass="32284">MAAARTSLPSPEARRARPSLPAWVERTAARPIGAVLGSLTVLYDMTVFAGRIAVRLPRALKYRKEIAKLISDMTIGAGAVVVGGGMVLVIFFLAFFTGTEVGLQGFTALEQIGAESFSGVISSVGNTREITPLIAGVGLAAQVGAGFTAQLGSMRISDEVDALEVMSVDSMVYLVCTRVWAALITMVPLYLVALFSSFLATKLIVTRFFTLSSGVYDHYFQLFLPPIDIFYSFTKAIVFAVAVTLIHCWYGYYATGGPAGVGRAAGRAIRASIIAVTVLNLVLSLVFYGDQDTARIVGMAGLVG</sequence>